<dbReference type="SUPFAM" id="SSF46785">
    <property type="entry name" value="Winged helix' DNA-binding domain"/>
    <property type="match status" value="1"/>
</dbReference>
<organism evidence="2 3">
    <name type="scientific">Brevundimonas halotolerans</name>
    <dbReference type="NCBI Taxonomy" id="69670"/>
    <lineage>
        <taxon>Bacteria</taxon>
        <taxon>Pseudomonadati</taxon>
        <taxon>Pseudomonadota</taxon>
        <taxon>Alphaproteobacteria</taxon>
        <taxon>Caulobacterales</taxon>
        <taxon>Caulobacteraceae</taxon>
        <taxon>Brevundimonas</taxon>
    </lineage>
</organism>
<dbReference type="InterPro" id="IPR036390">
    <property type="entry name" value="WH_DNA-bd_sf"/>
</dbReference>
<feature type="domain" description="Winged helix DNA-binding" evidence="1">
    <location>
        <begin position="18"/>
        <end position="97"/>
    </location>
</feature>
<sequence>MEPSFDINEIDDVIHGRVRLGIMAYLSSAGMADFSDLKARLKTTDGNLSVHLRKLEEAGFVEITKRFQGRKPLTEAQLTDAGRTAFMAYLDTLSALIPPR</sequence>
<dbReference type="InterPro" id="IPR036388">
    <property type="entry name" value="WH-like_DNA-bd_sf"/>
</dbReference>
<protein>
    <submittedName>
        <fullName evidence="2">DNA-binding HxlR family transcriptional regulator</fullName>
    </submittedName>
</protein>
<accession>A0A7W9A3Y6</accession>
<dbReference type="OrthoDB" id="5521380at2"/>
<reference evidence="2 3" key="1">
    <citation type="submission" date="2020-08" db="EMBL/GenBank/DDBJ databases">
        <title>Genomic Encyclopedia of Type Strains, Phase IV (KMG-IV): sequencing the most valuable type-strain genomes for metagenomic binning, comparative biology and taxonomic classification.</title>
        <authorList>
            <person name="Goeker M."/>
        </authorList>
    </citation>
    <scope>NUCLEOTIDE SEQUENCE [LARGE SCALE GENOMIC DNA]</scope>
    <source>
        <strain evidence="2 3">DSM 24448</strain>
    </source>
</reference>
<dbReference type="GO" id="GO:0006355">
    <property type="term" value="P:regulation of DNA-templated transcription"/>
    <property type="evidence" value="ECO:0007669"/>
    <property type="project" value="UniProtKB-ARBA"/>
</dbReference>
<dbReference type="GO" id="GO:0003677">
    <property type="term" value="F:DNA binding"/>
    <property type="evidence" value="ECO:0007669"/>
    <property type="project" value="UniProtKB-KW"/>
</dbReference>
<name>A0A7W9A3Y6_9CAUL</name>
<dbReference type="CDD" id="cd00090">
    <property type="entry name" value="HTH_ARSR"/>
    <property type="match status" value="1"/>
</dbReference>
<dbReference type="PANTHER" id="PTHR37318">
    <property type="entry name" value="BSL7504 PROTEIN"/>
    <property type="match status" value="1"/>
</dbReference>
<gene>
    <name evidence="2" type="ORF">FHS65_001514</name>
</gene>
<dbReference type="Proteomes" id="UP000548978">
    <property type="component" value="Unassembled WGS sequence"/>
</dbReference>
<dbReference type="PANTHER" id="PTHR37318:SF1">
    <property type="entry name" value="BSL7504 PROTEIN"/>
    <property type="match status" value="1"/>
</dbReference>
<comment type="caution">
    <text evidence="2">The sequence shown here is derived from an EMBL/GenBank/DDBJ whole genome shotgun (WGS) entry which is preliminary data.</text>
</comment>
<dbReference type="AlphaFoldDB" id="A0A7W9A3Y6"/>
<dbReference type="InterPro" id="IPR011991">
    <property type="entry name" value="ArsR-like_HTH"/>
</dbReference>
<dbReference type="Gene3D" id="1.10.10.10">
    <property type="entry name" value="Winged helix-like DNA-binding domain superfamily/Winged helix DNA-binding domain"/>
    <property type="match status" value="1"/>
</dbReference>
<evidence type="ECO:0000259" key="1">
    <source>
        <dbReference type="Pfam" id="PF13601"/>
    </source>
</evidence>
<evidence type="ECO:0000313" key="3">
    <source>
        <dbReference type="Proteomes" id="UP000548978"/>
    </source>
</evidence>
<dbReference type="RefSeq" id="WP_123288015.1">
    <property type="nucleotide sequence ID" value="NZ_JACIJB010000005.1"/>
</dbReference>
<dbReference type="EMBL" id="JACIJB010000005">
    <property type="protein sequence ID" value="MBB5660763.1"/>
    <property type="molecule type" value="Genomic_DNA"/>
</dbReference>
<dbReference type="InterPro" id="IPR027395">
    <property type="entry name" value="WH_DNA-bd_dom"/>
</dbReference>
<proteinExistence type="predicted"/>
<keyword evidence="3" id="KW-1185">Reference proteome</keyword>
<keyword evidence="2" id="KW-0238">DNA-binding</keyword>
<evidence type="ECO:0000313" key="2">
    <source>
        <dbReference type="EMBL" id="MBB5660763.1"/>
    </source>
</evidence>
<dbReference type="Pfam" id="PF13601">
    <property type="entry name" value="HTH_34"/>
    <property type="match status" value="1"/>
</dbReference>